<evidence type="ECO:0000313" key="4">
    <source>
        <dbReference type="Proteomes" id="UP000054826"/>
    </source>
</evidence>
<gene>
    <name evidence="1" type="ORF">T4B_14521</name>
    <name evidence="2" type="ORF">T4C_208</name>
</gene>
<dbReference type="EMBL" id="JYDV01000030">
    <property type="protein sequence ID" value="KRZ39973.1"/>
    <property type="molecule type" value="Genomic_DNA"/>
</dbReference>
<protein>
    <submittedName>
        <fullName evidence="1">Uncharacterized protein</fullName>
    </submittedName>
</protein>
<keyword evidence="3" id="KW-1185">Reference proteome</keyword>
<sequence>MFTLSSFFSNFGVSSYSRDRSIAPFAWHSTDSFVTAVSDGHVFSCRVDPLYANFVLGCKTVLWIQKFVRGLGWVWHSGSVLKWCLENTSAWELILYICSPVRHRNVLTVWHQLERVPFAISTEERSVLFFRLQHFVVVYGLLKIDVHSSVLSKKVTEYEKRVA</sequence>
<proteinExistence type="predicted"/>
<accession>A0A0V1ICU4</accession>
<comment type="caution">
    <text evidence="1">The sequence shown here is derived from an EMBL/GenBank/DDBJ whole genome shotgun (WGS) entry which is preliminary data.</text>
</comment>
<dbReference type="Proteomes" id="UP000054805">
    <property type="component" value="Unassembled WGS sequence"/>
</dbReference>
<evidence type="ECO:0000313" key="2">
    <source>
        <dbReference type="EMBL" id="KRZ39973.1"/>
    </source>
</evidence>
<dbReference type="Proteomes" id="UP000054826">
    <property type="component" value="Unassembled WGS sequence"/>
</dbReference>
<name>A0A0V1ICU4_TRIPS</name>
<organism evidence="1 3">
    <name type="scientific">Trichinella pseudospiralis</name>
    <name type="common">Parasitic roundworm</name>
    <dbReference type="NCBI Taxonomy" id="6337"/>
    <lineage>
        <taxon>Eukaryota</taxon>
        <taxon>Metazoa</taxon>
        <taxon>Ecdysozoa</taxon>
        <taxon>Nematoda</taxon>
        <taxon>Enoplea</taxon>
        <taxon>Dorylaimia</taxon>
        <taxon>Trichinellida</taxon>
        <taxon>Trichinellidae</taxon>
        <taxon>Trichinella</taxon>
    </lineage>
</organism>
<dbReference type="AlphaFoldDB" id="A0A0V1ICU4"/>
<dbReference type="EMBL" id="JYDS01000233">
    <property type="protein sequence ID" value="KRZ20643.1"/>
    <property type="molecule type" value="Genomic_DNA"/>
</dbReference>
<evidence type="ECO:0000313" key="3">
    <source>
        <dbReference type="Proteomes" id="UP000054805"/>
    </source>
</evidence>
<evidence type="ECO:0000313" key="1">
    <source>
        <dbReference type="EMBL" id="KRZ20643.1"/>
    </source>
</evidence>
<reference evidence="3 4" key="1">
    <citation type="submission" date="2015-01" db="EMBL/GenBank/DDBJ databases">
        <title>Evolution of Trichinella species and genotypes.</title>
        <authorList>
            <person name="Korhonen P.K."/>
            <person name="Edoardo P."/>
            <person name="Giuseppe L.R."/>
            <person name="Gasser R.B."/>
        </authorList>
    </citation>
    <scope>NUCLEOTIDE SEQUENCE [LARGE SCALE GENOMIC DNA]</scope>
    <source>
        <strain evidence="2">ISS176</strain>
        <strain evidence="1">ISS588</strain>
    </source>
</reference>